<comment type="caution">
    <text evidence="2">The sequence shown here is derived from an EMBL/GenBank/DDBJ whole genome shotgun (WGS) entry which is preliminary data.</text>
</comment>
<dbReference type="SUPFAM" id="SSF53850">
    <property type="entry name" value="Periplasmic binding protein-like II"/>
    <property type="match status" value="1"/>
</dbReference>
<sequence length="437" mass="47933">MGSGNAIARRRLLAAGGSAALAAGLSLRPRPARAEPRTLRIMQWRHFIPGYDRWFKEVFAKEWGEANDTTVIVDSVGYGDITRQALEEIRAQRGHDLVQFVTPHAMYLDHLVDHREVFEECRRRYGAPHDFAVRAHYNPRTRSHVGFAAVFQPALVNDRKDLWDGIRAAPDRWDDVLTGGRRIKLVTGRPLGLSLAAEHNGEQTLRSILYSFGAHEQTAEGAVALKSRETLDALAYVKALYEQAMIPDVLTWDGASNNRFMLTGEGSFTVDSLSILRAADTMGLPFAEDLRLSAMPAGPAARLGSFGFYTYAIWTFAENQDGARRFLADLAGRSREALIASGLQNMPCYPGTVPDLAALAAGQGARYAVMPQVPGWTTNVGHPGYTNPAIAEIYARGVVSRMFSAVATGRETPEEAAERAHGEAAAIVEGWRERGKV</sequence>
<organism evidence="2 3">
    <name type="scientific">Methylobacterium oryzihabitans</name>
    <dbReference type="NCBI Taxonomy" id="2499852"/>
    <lineage>
        <taxon>Bacteria</taxon>
        <taxon>Pseudomonadati</taxon>
        <taxon>Pseudomonadota</taxon>
        <taxon>Alphaproteobacteria</taxon>
        <taxon>Hyphomicrobiales</taxon>
        <taxon>Methylobacteriaceae</taxon>
        <taxon>Methylobacterium</taxon>
    </lineage>
</organism>
<evidence type="ECO:0000313" key="2">
    <source>
        <dbReference type="EMBL" id="RVU16309.1"/>
    </source>
</evidence>
<keyword evidence="3" id="KW-1185">Reference proteome</keyword>
<accession>A0A437P1X7</accession>
<evidence type="ECO:0000313" key="3">
    <source>
        <dbReference type="Proteomes" id="UP000286997"/>
    </source>
</evidence>
<evidence type="ECO:0000256" key="1">
    <source>
        <dbReference type="ARBA" id="ARBA00022764"/>
    </source>
</evidence>
<dbReference type="Proteomes" id="UP000286997">
    <property type="component" value="Unassembled WGS sequence"/>
</dbReference>
<keyword evidence="1" id="KW-0574">Periplasm</keyword>
<name>A0A437P1X7_9HYPH</name>
<gene>
    <name evidence="2" type="ORF">EOE48_16585</name>
</gene>
<dbReference type="AlphaFoldDB" id="A0A437P1X7"/>
<reference evidence="2 3" key="1">
    <citation type="submission" date="2019-01" db="EMBL/GenBank/DDBJ databases">
        <authorList>
            <person name="Chen W.-M."/>
        </authorList>
    </citation>
    <scope>NUCLEOTIDE SEQUENCE [LARGE SCALE GENOMIC DNA]</scope>
    <source>
        <strain evidence="2 3">TER-1</strain>
    </source>
</reference>
<dbReference type="EMBL" id="SACP01000016">
    <property type="protein sequence ID" value="RVU16309.1"/>
    <property type="molecule type" value="Genomic_DNA"/>
</dbReference>
<dbReference type="InterPro" id="IPR006059">
    <property type="entry name" value="SBP"/>
</dbReference>
<proteinExistence type="predicted"/>
<dbReference type="OrthoDB" id="5508957at2"/>
<dbReference type="Pfam" id="PF01547">
    <property type="entry name" value="SBP_bac_1"/>
    <property type="match status" value="1"/>
</dbReference>
<dbReference type="Gene3D" id="3.40.190.10">
    <property type="entry name" value="Periplasmic binding protein-like II"/>
    <property type="match status" value="1"/>
</dbReference>
<dbReference type="PROSITE" id="PS51318">
    <property type="entry name" value="TAT"/>
    <property type="match status" value="1"/>
</dbReference>
<protein>
    <submittedName>
        <fullName evidence="2">Extracellular solute-binding protein</fullName>
    </submittedName>
</protein>
<dbReference type="InterPro" id="IPR006311">
    <property type="entry name" value="TAT_signal"/>
</dbReference>
<dbReference type="RefSeq" id="WP_127731107.1">
    <property type="nucleotide sequence ID" value="NZ_SACP01000016.1"/>
</dbReference>